<dbReference type="EC" id="5.2.1.8" evidence="2 4"/>
<dbReference type="PROSITE" id="PS51257">
    <property type="entry name" value="PROKAR_LIPOPROTEIN"/>
    <property type="match status" value="1"/>
</dbReference>
<dbReference type="SUPFAM" id="SSF54534">
    <property type="entry name" value="FKBP-like"/>
    <property type="match status" value="1"/>
</dbReference>
<keyword evidence="6" id="KW-0732">Signal</keyword>
<reference evidence="8 9" key="1">
    <citation type="submission" date="2023-06" db="EMBL/GenBank/DDBJ databases">
        <title>Identification and characterization of antibiotic-resistant Gram-negative bacteria.</title>
        <authorList>
            <person name="Cho G.-S."/>
            <person name="Lee J."/>
            <person name="Tai E."/>
            <person name="Jeong S."/>
            <person name="Kim I."/>
            <person name="Kim B.-E."/>
            <person name="Jeong M.-I."/>
            <person name="Oh K.-K."/>
            <person name="Franz C.M.A.P."/>
        </authorList>
    </citation>
    <scope>NUCLEOTIDE SEQUENCE [LARGE SCALE GENOMIC DNA]</scope>
    <source>
        <strain evidence="8 9">V106_12</strain>
    </source>
</reference>
<evidence type="ECO:0000256" key="2">
    <source>
        <dbReference type="ARBA" id="ARBA00013194"/>
    </source>
</evidence>
<keyword evidence="5" id="KW-0175">Coiled coil</keyword>
<evidence type="ECO:0000256" key="6">
    <source>
        <dbReference type="SAM" id="SignalP"/>
    </source>
</evidence>
<feature type="chain" id="PRO_5042868586" description="peptidylprolyl isomerase" evidence="6">
    <location>
        <begin position="28"/>
        <end position="459"/>
    </location>
</feature>
<dbReference type="Proteomes" id="UP001223214">
    <property type="component" value="Unassembled WGS sequence"/>
</dbReference>
<dbReference type="RefSeq" id="WP_285150509.1">
    <property type="nucleotide sequence ID" value="NZ_JASSOM010000095.1"/>
</dbReference>
<dbReference type="InterPro" id="IPR000774">
    <property type="entry name" value="PPIase_FKBP_N"/>
</dbReference>
<comment type="catalytic activity">
    <reaction evidence="1 4">
        <text>[protein]-peptidylproline (omega=180) = [protein]-peptidylproline (omega=0)</text>
        <dbReference type="Rhea" id="RHEA:16237"/>
        <dbReference type="Rhea" id="RHEA-COMP:10747"/>
        <dbReference type="Rhea" id="RHEA-COMP:10748"/>
        <dbReference type="ChEBI" id="CHEBI:83833"/>
        <dbReference type="ChEBI" id="CHEBI:83834"/>
        <dbReference type="EC" id="5.2.1.8"/>
    </reaction>
</comment>
<keyword evidence="9" id="KW-1185">Reference proteome</keyword>
<feature type="coiled-coil region" evidence="5">
    <location>
        <begin position="82"/>
        <end position="163"/>
    </location>
</feature>
<evidence type="ECO:0000256" key="3">
    <source>
        <dbReference type="ARBA" id="ARBA00023110"/>
    </source>
</evidence>
<dbReference type="Gene3D" id="1.10.287.460">
    <property type="entry name" value="Peptidyl-prolyl cis-trans isomerase, FKBP-type, N-terminal domain"/>
    <property type="match status" value="1"/>
</dbReference>
<gene>
    <name evidence="8" type="ORF">QQF32_25010</name>
</gene>
<dbReference type="InterPro" id="IPR001179">
    <property type="entry name" value="PPIase_FKBP_dom"/>
</dbReference>
<dbReference type="PROSITE" id="PS50059">
    <property type="entry name" value="FKBP_PPIASE"/>
    <property type="match status" value="1"/>
</dbReference>
<keyword evidence="3 4" id="KW-0697">Rotamase</keyword>
<protein>
    <recommendedName>
        <fullName evidence="2 4">peptidylprolyl isomerase</fullName>
        <ecNumber evidence="2 4">5.2.1.8</ecNumber>
    </recommendedName>
</protein>
<dbReference type="Gene3D" id="3.10.50.40">
    <property type="match status" value="1"/>
</dbReference>
<dbReference type="AlphaFoldDB" id="A0AAP4FZ67"/>
<organism evidence="8 9">
    <name type="scientific">Lelliottia wanjuensis</name>
    <dbReference type="NCBI Taxonomy" id="3050585"/>
    <lineage>
        <taxon>Bacteria</taxon>
        <taxon>Pseudomonadati</taxon>
        <taxon>Pseudomonadota</taxon>
        <taxon>Gammaproteobacteria</taxon>
        <taxon>Enterobacterales</taxon>
        <taxon>Enterobacteriaceae</taxon>
        <taxon>Lelliottia</taxon>
    </lineage>
</organism>
<dbReference type="Pfam" id="PF01346">
    <property type="entry name" value="FKBP_N"/>
    <property type="match status" value="1"/>
</dbReference>
<name>A0AAP4FZ67_9ENTR</name>
<evidence type="ECO:0000256" key="1">
    <source>
        <dbReference type="ARBA" id="ARBA00000971"/>
    </source>
</evidence>
<evidence type="ECO:0000259" key="7">
    <source>
        <dbReference type="PROSITE" id="PS50059"/>
    </source>
</evidence>
<dbReference type="InterPro" id="IPR036944">
    <property type="entry name" value="PPIase_FKBP_N_sf"/>
</dbReference>
<evidence type="ECO:0000313" key="9">
    <source>
        <dbReference type="Proteomes" id="UP001223214"/>
    </source>
</evidence>
<keyword evidence="4 8" id="KW-0413">Isomerase</keyword>
<evidence type="ECO:0000313" key="8">
    <source>
        <dbReference type="EMBL" id="MDK9366461.1"/>
    </source>
</evidence>
<dbReference type="InterPro" id="IPR046357">
    <property type="entry name" value="PPIase_dom_sf"/>
</dbReference>
<evidence type="ECO:0000256" key="5">
    <source>
        <dbReference type="SAM" id="Coils"/>
    </source>
</evidence>
<evidence type="ECO:0000256" key="4">
    <source>
        <dbReference type="PROSITE-ProRule" id="PRU00277"/>
    </source>
</evidence>
<dbReference type="GO" id="GO:0006457">
    <property type="term" value="P:protein folding"/>
    <property type="evidence" value="ECO:0007669"/>
    <property type="project" value="InterPro"/>
</dbReference>
<sequence>MNIFRLKPLVISIPVLLSCILAQTSQAGDNAAAVKSLDSITSQSSEIPSLLMETPVNLPDAEEIAPSKPKAAPMHKSAGYRLQTSQAQTDALNAQVAALKAEQEKKIAELAKQYASTQDSTTKAQQQKLADSEKQLADLQTKLQTTAQQLESANKQIADLTATRLDEGEETAQLKQSLADSQNETAALTTKLAALTADQSAKATELASVKKALADSNGKSTELQTKWQETTAKLDAQTKQMASLKTTPETPAPVSKEDIRAYALGAFWGHDVLNAMKKVESDGFKVSQPQVVSGVTDMMSGKFKIPKEKMLAELQEMDASVTAKSQQPAPTDAANSDFITKYSKKPGVKKSEMGYYYRITEKGRGAIKNSDIVAIAVTESLSNGKVIKDMNKTGKVLALPLDRFPPLFKTAISMMNNQGKLQMVVPPELAYGEAGSPPNIPPNATMVYDVKVVSISPAK</sequence>
<feature type="domain" description="PPIase FKBP-type" evidence="7">
    <location>
        <begin position="370"/>
        <end position="456"/>
    </location>
</feature>
<dbReference type="EMBL" id="JASSOM010000095">
    <property type="protein sequence ID" value="MDK9366461.1"/>
    <property type="molecule type" value="Genomic_DNA"/>
</dbReference>
<proteinExistence type="predicted"/>
<accession>A0AAP4FZ67</accession>
<dbReference type="GO" id="GO:0003755">
    <property type="term" value="F:peptidyl-prolyl cis-trans isomerase activity"/>
    <property type="evidence" value="ECO:0007669"/>
    <property type="project" value="UniProtKB-KW"/>
</dbReference>
<dbReference type="Pfam" id="PF00254">
    <property type="entry name" value="FKBP_C"/>
    <property type="match status" value="1"/>
</dbReference>
<comment type="caution">
    <text evidence="8">The sequence shown here is derived from an EMBL/GenBank/DDBJ whole genome shotgun (WGS) entry which is preliminary data.</text>
</comment>
<feature type="signal peptide" evidence="6">
    <location>
        <begin position="1"/>
        <end position="27"/>
    </location>
</feature>